<dbReference type="PATRIC" id="fig|1121335.3.peg.131"/>
<dbReference type="Pfam" id="PF13412">
    <property type="entry name" value="HTH_24"/>
    <property type="match status" value="1"/>
</dbReference>
<dbReference type="STRING" id="1121335.Cst_c01350"/>
<dbReference type="GO" id="GO:0003677">
    <property type="term" value="F:DNA binding"/>
    <property type="evidence" value="ECO:0007669"/>
    <property type="project" value="InterPro"/>
</dbReference>
<dbReference type="Gene3D" id="1.10.10.10">
    <property type="entry name" value="Winged helix-like DNA-binding domain superfamily/Winged helix DNA-binding domain"/>
    <property type="match status" value="1"/>
</dbReference>
<accession>L7VGT3</accession>
<proteinExistence type="predicted"/>
<evidence type="ECO:0000259" key="1">
    <source>
        <dbReference type="SMART" id="SM00347"/>
    </source>
</evidence>
<protein>
    <submittedName>
        <fullName evidence="3">Transcriptional regulator</fullName>
    </submittedName>
</protein>
<dbReference type="SMART" id="SM00347">
    <property type="entry name" value="HTH_MARR"/>
    <property type="match status" value="1"/>
</dbReference>
<sequence length="103" mass="12028">MINELEILKSVNEENKITQRELAKRTGLSLGTVNVLIKRLIHKGLIKIEHINSRTIKYVLTPKGIAEKARLTYQYIVNSYYYIISVEQKIEQIISNKNEEKKK</sequence>
<feature type="domain" description="HTH marR-type" evidence="1">
    <location>
        <begin position="2"/>
        <end position="102"/>
    </location>
</feature>
<dbReference type="AlphaFoldDB" id="L7VGT3"/>
<organism evidence="3 4">
    <name type="scientific">Thermoclostridium stercorarium (strain ATCC 35414 / DSM 8532 / NCIMB 11754)</name>
    <name type="common">Clostridium stercorarium</name>
    <dbReference type="NCBI Taxonomy" id="1121335"/>
    <lineage>
        <taxon>Bacteria</taxon>
        <taxon>Bacillati</taxon>
        <taxon>Bacillota</taxon>
        <taxon>Clostridia</taxon>
        <taxon>Eubacteriales</taxon>
        <taxon>Oscillospiraceae</taxon>
        <taxon>Thermoclostridium</taxon>
    </lineage>
</organism>
<dbReference type="KEGG" id="css:Cst_c01350"/>
<dbReference type="EMBL" id="CP004044">
    <property type="protein sequence ID" value="AGC67165.1"/>
    <property type="molecule type" value="Genomic_DNA"/>
</dbReference>
<dbReference type="InterPro" id="IPR012318">
    <property type="entry name" value="HTH_CRP"/>
</dbReference>
<keyword evidence="4" id="KW-1185">Reference proteome</keyword>
<evidence type="ECO:0000313" key="3">
    <source>
        <dbReference type="EMBL" id="AGC67165.1"/>
    </source>
</evidence>
<feature type="domain" description="HTH crp-type" evidence="2">
    <location>
        <begin position="9"/>
        <end position="60"/>
    </location>
</feature>
<dbReference type="InterPro" id="IPR036388">
    <property type="entry name" value="WH-like_DNA-bd_sf"/>
</dbReference>
<evidence type="ECO:0000259" key="2">
    <source>
        <dbReference type="SMART" id="SM00419"/>
    </source>
</evidence>
<dbReference type="SMART" id="SM00419">
    <property type="entry name" value="HTH_CRP"/>
    <property type="match status" value="1"/>
</dbReference>
<reference evidence="3 4" key="1">
    <citation type="journal article" date="2013" name="Genome Announc.">
        <title>Complete genome sequence of Clostridium stercorarium subsp. stercorarium strain DSM 8532, a thermophilic degrader of plant cell wall fibers.</title>
        <authorList>
            <person name="Poehlein A."/>
            <person name="Zverlov V.V."/>
            <person name="Daniel R."/>
            <person name="Schwarz W.H."/>
            <person name="Liebl W."/>
        </authorList>
    </citation>
    <scope>NUCLEOTIDE SEQUENCE [LARGE SCALE GENOMIC DNA]</scope>
    <source>
        <strain evidence="4">ATCC 35414 / DSM 8532 / NCIMB 11754</strain>
    </source>
</reference>
<dbReference type="eggNOG" id="COG1846">
    <property type="taxonomic scope" value="Bacteria"/>
</dbReference>
<dbReference type="InterPro" id="IPR000835">
    <property type="entry name" value="HTH_MarR-typ"/>
</dbReference>
<dbReference type="RefSeq" id="WP_015357862.1">
    <property type="nucleotide sequence ID" value="NC_020134.1"/>
</dbReference>
<evidence type="ECO:0000313" key="4">
    <source>
        <dbReference type="Proteomes" id="UP000011220"/>
    </source>
</evidence>
<name>L7VGT3_THES1</name>
<dbReference type="Proteomes" id="UP000011220">
    <property type="component" value="Chromosome"/>
</dbReference>
<dbReference type="SUPFAM" id="SSF46785">
    <property type="entry name" value="Winged helix' DNA-binding domain"/>
    <property type="match status" value="1"/>
</dbReference>
<dbReference type="GO" id="GO:0003700">
    <property type="term" value="F:DNA-binding transcription factor activity"/>
    <property type="evidence" value="ECO:0007669"/>
    <property type="project" value="InterPro"/>
</dbReference>
<dbReference type="InterPro" id="IPR036390">
    <property type="entry name" value="WH_DNA-bd_sf"/>
</dbReference>
<gene>
    <name evidence="3" type="ordered locus">Cst_c01350</name>
</gene>